<accession>A0ABT3FX06</accession>
<feature type="chain" id="PRO_5045052933" evidence="2">
    <location>
        <begin position="34"/>
        <end position="1392"/>
    </location>
</feature>
<dbReference type="InterPro" id="IPR013425">
    <property type="entry name" value="Autotrns_rpt"/>
</dbReference>
<feature type="signal peptide" evidence="2">
    <location>
        <begin position="1"/>
        <end position="33"/>
    </location>
</feature>
<name>A0ABT3FX06_9BACT</name>
<dbReference type="PROSITE" id="PS51257">
    <property type="entry name" value="PROKAR_LIPOPROTEIN"/>
    <property type="match status" value="1"/>
</dbReference>
<organism evidence="3 4">
    <name type="scientific">Luteolibacter flavescens</name>
    <dbReference type="NCBI Taxonomy" id="1859460"/>
    <lineage>
        <taxon>Bacteria</taxon>
        <taxon>Pseudomonadati</taxon>
        <taxon>Verrucomicrobiota</taxon>
        <taxon>Verrucomicrobiia</taxon>
        <taxon>Verrucomicrobiales</taxon>
        <taxon>Verrucomicrobiaceae</taxon>
        <taxon>Luteolibacter</taxon>
    </lineage>
</organism>
<evidence type="ECO:0000256" key="1">
    <source>
        <dbReference type="ARBA" id="ARBA00022729"/>
    </source>
</evidence>
<keyword evidence="1 2" id="KW-0732">Signal</keyword>
<sequence>MKSRLPLSTTDSRLPLYVASLAGCLATTTSLHALDYTWTGATSNVSNLPANWNVAGAPATAAPGVADNILIDTSTPNPTNVPAGNWSRQGAGTTTISGTGIVNVITGSGRFLNNGVFNLSGGQLNQTGEYFIVANPSTTGVFNHTGGTLNSTTTRGFFISDGGGALGSTYNLAGGTMNVISTATGNSSADDRRLRSVWFGKGGENLVASGVTGDTFRITSGTATFTKTHATAASDILVSRNSAILLEGGNVTFDKYNEVRLGFGTTNLGTTASGANNNRLSISGGTLNITGGTNVRVGYADAGLLQMSGGELNLAGTINVGIVGTTGTLAMTGGTVNVTTPGTHVIGGGSNGNATVSLSGNSVFSAPTSKWKTGDFGGNANGGVSSISLTDNAALTLKELTVAHIGRGANTTSEPPVPAAEASFTMGGTSSLTVSDFITIGRDDNTAQSGIIGSLNLNGGTLSTQYIVKGSDTSTAAKNMVNANGGTIKALVEQPDFFKLSTNVAGRVYVNVQDGGLNFDTNGFNVGIQTPLNGTGVLTKSGAGTLNLAANTSTLGGAQVNAGTLQVTTGNSLPGPVNVASGAALAVNGSPSAEWRIKDLNLSGGSSISINNLDVYNGISPAIYTTDSLNPTGTVSLNINGVFGVNDFPLIAYPEGGSIGGAGLSAFQLGTLPRSIVANLVDDTVNHALTLRVTAVNPLVWRGNSGNVWDVNTTTNWSLLSATEKYLNGDVVLFNDTVTGGPEVSVVLDAAVTPQSVTFSNESKNYTLSGTGSIGGNAPIRHLGGSKVTLLTQNPTTGTTTVDYGTMQFGNGTVSGSVGGNLMNSGTMIFHPAETTTFPGSIDGYGTFIKNGPATLILTPATNTSGGEFKVNEGTVQFGNGISNGLFGNMQLDLAAGTTLRVNQAVNAATGTMPTSIRGAGDLVISPTQSIVTGNLTLSEEFTGIVRVEKGRVDARLGEASFGGASKVQVLSGAQLLAFTSTDPYNQPVEIAGTGSGEPGFPGALRLAGNATATWSGSVTLTAPATIMAQFNSNFTISGPITGDHQAEFNANTGTVIVNPTTPGQNTYASTKVTGASTSYVTAGKAQAFSTGPLVVDSAILKLDGYNQSFASLAGAGGAIGNYHASTPATITVGSGNASTSYAGVIRDGAAAPLALVKVGTGTQTLTAATAYTGNTTVSEGKLVLAASALADTSTVTIATGAVLELTADVDDVVGALVLGGTNVGPGTYDTTHPTYGAYFSGPGSLVIEGVAGFDAWAASMGLDGTPGKENGPNDDPDHDGIANVIEFFLDGNPLAGDRSILPASTLDANYLTLTFRRRDDASTSVASQAIQYGSTLNGWTDVVLGTTGGTDANGVIVTIADNGTAADDITVQIPRALAVGNKLFGRLSVTK</sequence>
<proteinExistence type="predicted"/>
<gene>
    <name evidence="3" type="ORF">OKA04_23705</name>
</gene>
<dbReference type="Pfam" id="PF12951">
    <property type="entry name" value="PATR"/>
    <property type="match status" value="3"/>
</dbReference>
<dbReference type="Gene3D" id="2.160.20.20">
    <property type="match status" value="1"/>
</dbReference>
<dbReference type="EMBL" id="JAPDDS010000022">
    <property type="protein sequence ID" value="MCW1887764.1"/>
    <property type="molecule type" value="Genomic_DNA"/>
</dbReference>
<dbReference type="Proteomes" id="UP001207930">
    <property type="component" value="Unassembled WGS sequence"/>
</dbReference>
<evidence type="ECO:0000256" key="2">
    <source>
        <dbReference type="SAM" id="SignalP"/>
    </source>
</evidence>
<comment type="caution">
    <text evidence="3">The sequence shown here is derived from an EMBL/GenBank/DDBJ whole genome shotgun (WGS) entry which is preliminary data.</text>
</comment>
<dbReference type="RefSeq" id="WP_264503720.1">
    <property type="nucleotide sequence ID" value="NZ_JAPDDS010000022.1"/>
</dbReference>
<reference evidence="3 4" key="1">
    <citation type="submission" date="2022-10" db="EMBL/GenBank/DDBJ databases">
        <title>Luteolibacter flavescens strain MCCC 1K03193, whole genome shotgun sequencing project.</title>
        <authorList>
            <person name="Zhao G."/>
            <person name="Shen L."/>
        </authorList>
    </citation>
    <scope>NUCLEOTIDE SEQUENCE [LARGE SCALE GENOMIC DNA]</scope>
    <source>
        <strain evidence="3 4">MCCC 1K03193</strain>
    </source>
</reference>
<dbReference type="SUPFAM" id="SSF51126">
    <property type="entry name" value="Pectin lyase-like"/>
    <property type="match status" value="2"/>
</dbReference>
<protein>
    <submittedName>
        <fullName evidence="3">Autotransporter-associated beta strand repeat-containing protein</fullName>
    </submittedName>
</protein>
<evidence type="ECO:0000313" key="4">
    <source>
        <dbReference type="Proteomes" id="UP001207930"/>
    </source>
</evidence>
<dbReference type="InterPro" id="IPR012332">
    <property type="entry name" value="Autotransporter_pectin_lyase_C"/>
</dbReference>
<evidence type="ECO:0000313" key="3">
    <source>
        <dbReference type="EMBL" id="MCW1887764.1"/>
    </source>
</evidence>
<dbReference type="NCBIfam" id="TIGR02601">
    <property type="entry name" value="autotrns_rpt"/>
    <property type="match status" value="1"/>
</dbReference>
<keyword evidence="4" id="KW-1185">Reference proteome</keyword>
<dbReference type="InterPro" id="IPR011050">
    <property type="entry name" value="Pectin_lyase_fold/virulence"/>
</dbReference>